<accession>A0A3B0R7B2</accession>
<feature type="transmembrane region" description="Helical" evidence="1">
    <location>
        <begin position="314"/>
        <end position="333"/>
    </location>
</feature>
<keyword evidence="1" id="KW-0812">Transmembrane</keyword>
<evidence type="ECO:0000256" key="1">
    <source>
        <dbReference type="SAM" id="Phobius"/>
    </source>
</evidence>
<feature type="transmembrane region" description="Helical" evidence="1">
    <location>
        <begin position="282"/>
        <end position="302"/>
    </location>
</feature>
<reference evidence="2" key="1">
    <citation type="submission" date="2018-06" db="EMBL/GenBank/DDBJ databases">
        <authorList>
            <person name="Zhirakovskaya E."/>
        </authorList>
    </citation>
    <scope>NUCLEOTIDE SEQUENCE</scope>
</reference>
<feature type="transmembrane region" description="Helical" evidence="1">
    <location>
        <begin position="345"/>
        <end position="363"/>
    </location>
</feature>
<feature type="transmembrane region" description="Helical" evidence="1">
    <location>
        <begin position="168"/>
        <end position="196"/>
    </location>
</feature>
<feature type="transmembrane region" description="Helical" evidence="1">
    <location>
        <begin position="369"/>
        <end position="385"/>
    </location>
</feature>
<evidence type="ECO:0000313" key="2">
    <source>
        <dbReference type="EMBL" id="VAV89244.1"/>
    </source>
</evidence>
<organism evidence="2">
    <name type="scientific">hydrothermal vent metagenome</name>
    <dbReference type="NCBI Taxonomy" id="652676"/>
    <lineage>
        <taxon>unclassified sequences</taxon>
        <taxon>metagenomes</taxon>
        <taxon>ecological metagenomes</taxon>
    </lineage>
</organism>
<feature type="transmembrane region" description="Helical" evidence="1">
    <location>
        <begin position="216"/>
        <end position="236"/>
    </location>
</feature>
<dbReference type="AlphaFoldDB" id="A0A3B0R7B2"/>
<evidence type="ECO:0008006" key="3">
    <source>
        <dbReference type="Google" id="ProtNLM"/>
    </source>
</evidence>
<protein>
    <recommendedName>
        <fullName evidence="3">Glycosyltransferase RgtA/B/C/D-like domain-containing protein</fullName>
    </recommendedName>
</protein>
<proteinExistence type="predicted"/>
<feature type="transmembrane region" description="Helical" evidence="1">
    <location>
        <begin position="87"/>
        <end position="106"/>
    </location>
</feature>
<sequence>MPKPDLLKRIALTLIVLASGSWWTYRSIQGLFFLEFGDESTRLVVANMLVNGKRLYLDIFSHHAPGTYAIAHLAHVLGAEQIWQYRLVPMSLTLLAIISIATSSIWKTRSAGLLAASIYAAILATVGFAWTGQMMLYKVMVGQIAVIVLAILILPLLSNIVVQKKWLAISGALLGLILLMGLTFLPFVVVFSGLVFWLLRLQIRGNKPESSNQFKVFFGGLISVLALAAIWTSFYADWPGLWEMHVNFNKDFYSNYIFYHWSNLFRPFLVILHFPNLTNHELVLFFIVILGLIGLVGLVLALPKKIHQIENYLSAWGVRTAVIVVFIGLMLLLNSRGADQWHAAALAGWNTALFSIGIGQLYAARKLRSVLVLLVFATTATWFVYQQATNIYGGSITVQDVQEKIRSDRLAGNTFAQALQIASDPGEPVVAWPYYPALYVFAQRPPVSGHFFLLPWQMDWVDAGRAGPGQIPCETLKKTPPAAAWIGYGKVWGLRNIRQYAPCSIGFLEETFVPLTRGNPRLLVRPDRVQRVLLDFPYAKKIETVTNWSLTPVEEITASRRLIQPIIVHENEPSISTVEILFATWARKNTGQIRIKWLNPEGTLLLNQVIDVQSIKNNTYFALPLNATAKQGRHELIIEGINGTIGNAITLWSVSPAKIWLESDGEIEHKSICLRLIGNNQEIKPTLGCPP</sequence>
<feature type="transmembrane region" description="Helical" evidence="1">
    <location>
        <begin position="112"/>
        <end position="132"/>
    </location>
</feature>
<gene>
    <name evidence="2" type="ORF">MNBD_ALPHA06-415</name>
</gene>
<keyword evidence="1" id="KW-0472">Membrane</keyword>
<name>A0A3B0R7B2_9ZZZZ</name>
<feature type="transmembrane region" description="Helical" evidence="1">
    <location>
        <begin position="144"/>
        <end position="162"/>
    </location>
</feature>
<keyword evidence="1" id="KW-1133">Transmembrane helix</keyword>
<dbReference type="EMBL" id="UOEE01000086">
    <property type="protein sequence ID" value="VAV89244.1"/>
    <property type="molecule type" value="Genomic_DNA"/>
</dbReference>